<proteinExistence type="predicted"/>
<accession>A0ABW4JIN9</accession>
<gene>
    <name evidence="1" type="ORF">ACFSB2_13090</name>
</gene>
<organism evidence="1 2">
    <name type="scientific">Alicyclobacillus fodiniaquatilis</name>
    <dbReference type="NCBI Taxonomy" id="1661150"/>
    <lineage>
        <taxon>Bacteria</taxon>
        <taxon>Bacillati</taxon>
        <taxon>Bacillota</taxon>
        <taxon>Bacilli</taxon>
        <taxon>Bacillales</taxon>
        <taxon>Alicyclobacillaceae</taxon>
        <taxon>Alicyclobacillus</taxon>
    </lineage>
</organism>
<comment type="caution">
    <text evidence="1">The sequence shown here is derived from an EMBL/GenBank/DDBJ whole genome shotgun (WGS) entry which is preliminary data.</text>
</comment>
<protein>
    <submittedName>
        <fullName evidence="1">Uncharacterized protein</fullName>
    </submittedName>
</protein>
<sequence>MPENNVMYDIDPELLQQEIKKAQEDLFVRVPVSEFLSNPEKVQEANRQMENLILRRAKRNLAHA</sequence>
<reference evidence="2" key="1">
    <citation type="journal article" date="2019" name="Int. J. Syst. Evol. Microbiol.">
        <title>The Global Catalogue of Microorganisms (GCM) 10K type strain sequencing project: providing services to taxonomists for standard genome sequencing and annotation.</title>
        <authorList>
            <consortium name="The Broad Institute Genomics Platform"/>
            <consortium name="The Broad Institute Genome Sequencing Center for Infectious Disease"/>
            <person name="Wu L."/>
            <person name="Ma J."/>
        </authorList>
    </citation>
    <scope>NUCLEOTIDE SEQUENCE [LARGE SCALE GENOMIC DNA]</scope>
    <source>
        <strain evidence="2">CGMCC 1.12286</strain>
    </source>
</reference>
<evidence type="ECO:0000313" key="1">
    <source>
        <dbReference type="EMBL" id="MFD1675630.1"/>
    </source>
</evidence>
<dbReference type="RefSeq" id="WP_377943516.1">
    <property type="nucleotide sequence ID" value="NZ_JBHUCX010000033.1"/>
</dbReference>
<name>A0ABW4JIN9_9BACL</name>
<evidence type="ECO:0000313" key="2">
    <source>
        <dbReference type="Proteomes" id="UP001597079"/>
    </source>
</evidence>
<dbReference type="Proteomes" id="UP001597079">
    <property type="component" value="Unassembled WGS sequence"/>
</dbReference>
<dbReference type="EMBL" id="JBHUCX010000033">
    <property type="protein sequence ID" value="MFD1675630.1"/>
    <property type="molecule type" value="Genomic_DNA"/>
</dbReference>
<keyword evidence="2" id="KW-1185">Reference proteome</keyword>